<dbReference type="SUPFAM" id="SSF56601">
    <property type="entry name" value="beta-lactamase/transpeptidase-like"/>
    <property type="match status" value="1"/>
</dbReference>
<keyword evidence="7" id="KW-0573">Peptidoglycan synthesis</keyword>
<accession>A0AAE4AJX9</accession>
<dbReference type="SUPFAM" id="SSF56519">
    <property type="entry name" value="Penicillin binding protein dimerisation domain"/>
    <property type="match status" value="1"/>
</dbReference>
<evidence type="ECO:0000259" key="12">
    <source>
        <dbReference type="Pfam" id="PF00905"/>
    </source>
</evidence>
<keyword evidence="15" id="KW-1185">Reference proteome</keyword>
<evidence type="ECO:0000256" key="2">
    <source>
        <dbReference type="ARBA" id="ARBA00004236"/>
    </source>
</evidence>
<dbReference type="Gene3D" id="3.90.1310.10">
    <property type="entry name" value="Penicillin-binding protein 2a (Domain 2)"/>
    <property type="match status" value="1"/>
</dbReference>
<organism evidence="14 15">
    <name type="scientific">Moryella indoligenes</name>
    <dbReference type="NCBI Taxonomy" id="371674"/>
    <lineage>
        <taxon>Bacteria</taxon>
        <taxon>Bacillati</taxon>
        <taxon>Bacillota</taxon>
        <taxon>Clostridia</taxon>
        <taxon>Lachnospirales</taxon>
        <taxon>Lachnospiraceae</taxon>
        <taxon>Moryella</taxon>
    </lineage>
</organism>
<dbReference type="PANTHER" id="PTHR30627:SF2">
    <property type="entry name" value="PEPTIDOGLYCAN D,D-TRANSPEPTIDASE MRDA"/>
    <property type="match status" value="1"/>
</dbReference>
<dbReference type="GO" id="GO:0071972">
    <property type="term" value="F:peptidoglycan L,D-transpeptidase activity"/>
    <property type="evidence" value="ECO:0007669"/>
    <property type="project" value="TreeGrafter"/>
</dbReference>
<reference evidence="14" key="1">
    <citation type="submission" date="2023-07" db="EMBL/GenBank/DDBJ databases">
        <title>Genomic Encyclopedia of Type Strains, Phase IV (KMG-IV): sequencing the most valuable type-strain genomes for metagenomic binning, comparative biology and taxonomic classification.</title>
        <authorList>
            <person name="Goeker M."/>
        </authorList>
    </citation>
    <scope>NUCLEOTIDE SEQUENCE</scope>
    <source>
        <strain evidence="14">DSM 19659</strain>
    </source>
</reference>
<evidence type="ECO:0000259" key="13">
    <source>
        <dbReference type="Pfam" id="PF03717"/>
    </source>
</evidence>
<evidence type="ECO:0000256" key="11">
    <source>
        <dbReference type="SAM" id="Phobius"/>
    </source>
</evidence>
<keyword evidence="4" id="KW-1003">Cell membrane</keyword>
<dbReference type="GO" id="GO:0005886">
    <property type="term" value="C:plasma membrane"/>
    <property type="evidence" value="ECO:0007669"/>
    <property type="project" value="UniProtKB-SubCell"/>
</dbReference>
<evidence type="ECO:0000256" key="4">
    <source>
        <dbReference type="ARBA" id="ARBA00022475"/>
    </source>
</evidence>
<comment type="subcellular location">
    <subcellularLocation>
        <location evidence="2">Cell membrane</location>
    </subcellularLocation>
    <subcellularLocation>
        <location evidence="1">Membrane</location>
        <topology evidence="1">Single-pass membrane protein</topology>
    </subcellularLocation>
</comment>
<dbReference type="EMBL" id="JAUSTO010000005">
    <property type="protein sequence ID" value="MDQ0152303.1"/>
    <property type="molecule type" value="Genomic_DNA"/>
</dbReference>
<proteinExistence type="inferred from homology"/>
<feature type="domain" description="Penicillin-binding protein dimerisation" evidence="13">
    <location>
        <begin position="68"/>
        <end position="333"/>
    </location>
</feature>
<keyword evidence="9 11" id="KW-0472">Membrane</keyword>
<evidence type="ECO:0000256" key="1">
    <source>
        <dbReference type="ARBA" id="ARBA00004167"/>
    </source>
</evidence>
<dbReference type="InterPro" id="IPR001460">
    <property type="entry name" value="PCN-bd_Tpept"/>
</dbReference>
<dbReference type="Gene3D" id="1.10.10.1230">
    <property type="entry name" value="Penicillin-binding protein, N-terminal non-catalytic domain, head sub-domain"/>
    <property type="match status" value="1"/>
</dbReference>
<comment type="caution">
    <text evidence="14">The sequence shown here is derived from an EMBL/GenBank/DDBJ whole genome shotgun (WGS) entry which is preliminary data.</text>
</comment>
<dbReference type="GO" id="GO:0008360">
    <property type="term" value="P:regulation of cell shape"/>
    <property type="evidence" value="ECO:0007669"/>
    <property type="project" value="UniProtKB-KW"/>
</dbReference>
<evidence type="ECO:0000313" key="14">
    <source>
        <dbReference type="EMBL" id="MDQ0152303.1"/>
    </source>
</evidence>
<dbReference type="RefSeq" id="WP_307253841.1">
    <property type="nucleotide sequence ID" value="NZ_JAUSTO010000005.1"/>
</dbReference>
<dbReference type="GO" id="GO:0008658">
    <property type="term" value="F:penicillin binding"/>
    <property type="evidence" value="ECO:0007669"/>
    <property type="project" value="InterPro"/>
</dbReference>
<keyword evidence="10" id="KW-0961">Cell wall biogenesis/degradation</keyword>
<dbReference type="GO" id="GO:0009252">
    <property type="term" value="P:peptidoglycan biosynthetic process"/>
    <property type="evidence" value="ECO:0007669"/>
    <property type="project" value="UniProtKB-KW"/>
</dbReference>
<comment type="similarity">
    <text evidence="3">Belongs to the transpeptidase family.</text>
</comment>
<keyword evidence="5 11" id="KW-0812">Transmembrane</keyword>
<dbReference type="InterPro" id="IPR005311">
    <property type="entry name" value="PBP_dimer"/>
</dbReference>
<protein>
    <submittedName>
        <fullName evidence="14">Penicillin-binding protein 2</fullName>
    </submittedName>
</protein>
<dbReference type="Pfam" id="PF03717">
    <property type="entry name" value="PBP_dimer"/>
    <property type="match status" value="1"/>
</dbReference>
<dbReference type="GO" id="GO:0071555">
    <property type="term" value="P:cell wall organization"/>
    <property type="evidence" value="ECO:0007669"/>
    <property type="project" value="UniProtKB-KW"/>
</dbReference>
<keyword evidence="8 11" id="KW-1133">Transmembrane helix</keyword>
<evidence type="ECO:0000256" key="5">
    <source>
        <dbReference type="ARBA" id="ARBA00022692"/>
    </source>
</evidence>
<evidence type="ECO:0000256" key="6">
    <source>
        <dbReference type="ARBA" id="ARBA00022960"/>
    </source>
</evidence>
<keyword evidence="6" id="KW-0133">Cell shape</keyword>
<evidence type="ECO:0000256" key="8">
    <source>
        <dbReference type="ARBA" id="ARBA00022989"/>
    </source>
</evidence>
<evidence type="ECO:0000256" key="10">
    <source>
        <dbReference type="ARBA" id="ARBA00023316"/>
    </source>
</evidence>
<dbReference type="AlphaFoldDB" id="A0AAE4AJX9"/>
<gene>
    <name evidence="14" type="ORF">J2S20_000992</name>
</gene>
<feature type="transmembrane region" description="Helical" evidence="11">
    <location>
        <begin position="25"/>
        <end position="44"/>
    </location>
</feature>
<dbReference type="Pfam" id="PF00905">
    <property type="entry name" value="Transpeptidase"/>
    <property type="match status" value="1"/>
</dbReference>
<dbReference type="PANTHER" id="PTHR30627">
    <property type="entry name" value="PEPTIDOGLYCAN D,D-TRANSPEPTIDASE"/>
    <property type="match status" value="1"/>
</dbReference>
<evidence type="ECO:0000313" key="15">
    <source>
        <dbReference type="Proteomes" id="UP001241537"/>
    </source>
</evidence>
<evidence type="ECO:0000256" key="3">
    <source>
        <dbReference type="ARBA" id="ARBA00007171"/>
    </source>
</evidence>
<dbReference type="InterPro" id="IPR012338">
    <property type="entry name" value="Beta-lactam/transpept-like"/>
</dbReference>
<dbReference type="InterPro" id="IPR036138">
    <property type="entry name" value="PBP_dimer_sf"/>
</dbReference>
<dbReference type="Gene3D" id="3.40.710.10">
    <property type="entry name" value="DD-peptidase/beta-lactamase superfamily"/>
    <property type="match status" value="1"/>
</dbReference>
<sequence>MLRDFVTVLKELARELGGRLKASRLFMLGTGYAFLLTIMTVRLYHLQILNGERYLNDYIQKTEKTVSTAATRGNIFDCNGKLLAYNRLSYAVTVQDTGDYKSAAARNLMYYRLIQILNKHGETVTGRLEISLNENQEYYFTSGSEDARKRFLRDIYGLRRVDELTDGRGKYPADITAEALIQQKVKNYDLDKLKKESGEKIELSPLETLELVNIRYTMGLTAYKRYEKTTVVDHVQEETRAELLENQAELLGVECAQTTERVYNDALPFSSIIGYVGKVQEDQLSRLQEENADYSLSDTVGRTGIEEYMEPELHGTKGLRTIYVDNVGHVMEVKSETAPVAGNDVYLSIDRDLQVGIYHLLEQHLAGVLAAKLVNEDTPNTDRTDSTARLIPIKDAYYQLIGNNVLSLTHMRSEEASSVERTIASRLQAYTESSLAALRAELMNPSPRNMSELADDQRAFMYFIYSMLSSEQVAVVHRDQIDVSTEYYTRWKADSISLREFLYDGIRDGWVDTTVLNAPSKYTGADDIYKALVEDALNRLNENADFEKLICQYMIRNNIVQGKELCLALFDQGVLEDSGNERALLLENGNEYAYRFFVRQVSEIKITPAQLALDPCTAGCVVTDIHTGKVKALVSYPGYDNNRLTNSMDVDYYNRLVKDQSLPLYNNATQARKAPGSTFKPIAALAGLEENVIGLNESINCTGLYDTITPPMRCWIYPGSHGVENIVTGIRNSCNFFFADIGHRLATDESGNYDPKLGISRIQKYASMFGLNRKSGVEIIENDPMISDKSPEQSAIGQGTHSFANVQLSRYVTALANRGTVYNLSVLDHVTDWQGGLLKTYEPEVEEQIDIRQEDWNAVQQGMREVVEYGSARRLFKDLEVNIAGKTGTAQESKSRANHAFFISFGPYENPQIAVTVNIPYGYTSTNAASVSKDVYRLCFGYTSLDYILNTGAQSASEINIED</sequence>
<evidence type="ECO:0000256" key="7">
    <source>
        <dbReference type="ARBA" id="ARBA00022984"/>
    </source>
</evidence>
<dbReference type="Proteomes" id="UP001241537">
    <property type="component" value="Unassembled WGS sequence"/>
</dbReference>
<name>A0AAE4AJX9_9FIRM</name>
<dbReference type="InterPro" id="IPR050515">
    <property type="entry name" value="Beta-lactam/transpept"/>
</dbReference>
<feature type="domain" description="Penicillin-binding protein transpeptidase" evidence="12">
    <location>
        <begin position="619"/>
        <end position="934"/>
    </location>
</feature>
<evidence type="ECO:0000256" key="9">
    <source>
        <dbReference type="ARBA" id="ARBA00023136"/>
    </source>
</evidence>